<name>A0ABS1T6S5_9CLOT</name>
<evidence type="ECO:0000313" key="2">
    <source>
        <dbReference type="EMBL" id="MBL4934827.1"/>
    </source>
</evidence>
<organism evidence="2 3">
    <name type="scientific">Clostridium rhizosphaerae</name>
    <dbReference type="NCBI Taxonomy" id="2803861"/>
    <lineage>
        <taxon>Bacteria</taxon>
        <taxon>Bacillati</taxon>
        <taxon>Bacillota</taxon>
        <taxon>Clostridia</taxon>
        <taxon>Eubacteriales</taxon>
        <taxon>Clostridiaceae</taxon>
        <taxon>Clostridium</taxon>
    </lineage>
</organism>
<reference evidence="2 3" key="1">
    <citation type="submission" date="2021-01" db="EMBL/GenBank/DDBJ databases">
        <title>Genome public.</title>
        <authorList>
            <person name="Liu C."/>
            <person name="Sun Q."/>
        </authorList>
    </citation>
    <scope>NUCLEOTIDE SEQUENCE [LARGE SCALE GENOMIC DNA]</scope>
    <source>
        <strain evidence="2 3">YIM B02515</strain>
    </source>
</reference>
<dbReference type="Proteomes" id="UP000632377">
    <property type="component" value="Unassembled WGS sequence"/>
</dbReference>
<dbReference type="EMBL" id="JAESWC010000002">
    <property type="protein sequence ID" value="MBL4934827.1"/>
    <property type="molecule type" value="Genomic_DNA"/>
</dbReference>
<dbReference type="InterPro" id="IPR032619">
    <property type="entry name" value="DUF4883"/>
</dbReference>
<keyword evidence="1" id="KW-1133">Transmembrane helix</keyword>
<feature type="transmembrane region" description="Helical" evidence="1">
    <location>
        <begin position="30"/>
        <end position="54"/>
    </location>
</feature>
<keyword evidence="1" id="KW-0472">Membrane</keyword>
<comment type="caution">
    <text evidence="2">The sequence shown here is derived from an EMBL/GenBank/DDBJ whole genome shotgun (WGS) entry which is preliminary data.</text>
</comment>
<evidence type="ECO:0000256" key="1">
    <source>
        <dbReference type="SAM" id="Phobius"/>
    </source>
</evidence>
<dbReference type="CDD" id="cd15786">
    <property type="entry name" value="CPF_1278_like"/>
    <property type="match status" value="1"/>
</dbReference>
<sequence>MCFYNLLYSFSIYLFREYLYKVVTLNRKTLYIISILILPILFIGCTIKLGSYSINNFTVTKKKPNNYFYTNLLIKNLVTQSKVKVELLDTNFSKEADLSSEDIDTIKKFSKSIKKSNFIEKPKDISDKPQYKLFLNFDKEKFVINVYNEKYISVYPWDGTYSMDYVDMEGIQPLYNLYGLCKYLIPR</sequence>
<keyword evidence="3" id="KW-1185">Reference proteome</keyword>
<evidence type="ECO:0000313" key="3">
    <source>
        <dbReference type="Proteomes" id="UP000632377"/>
    </source>
</evidence>
<protein>
    <submittedName>
        <fullName evidence="2">DUF4883 family protein</fullName>
    </submittedName>
</protein>
<accession>A0ABS1T6S5</accession>
<keyword evidence="1" id="KW-0812">Transmembrane</keyword>
<dbReference type="Gene3D" id="3.30.1490.410">
    <property type="entry name" value="Uncharacterised protein PF16224, DUF4883"/>
    <property type="match status" value="1"/>
</dbReference>
<dbReference type="Pfam" id="PF16224">
    <property type="entry name" value="DUF4883"/>
    <property type="match status" value="1"/>
</dbReference>
<gene>
    <name evidence="2" type="ORF">JK636_03540</name>
</gene>
<proteinExistence type="predicted"/>